<dbReference type="PROSITE" id="PS51257">
    <property type="entry name" value="PROKAR_LIPOPROTEIN"/>
    <property type="match status" value="1"/>
</dbReference>
<evidence type="ECO:0008006" key="4">
    <source>
        <dbReference type="Google" id="ProtNLM"/>
    </source>
</evidence>
<accession>A0A4D7AMX7</accession>
<feature type="transmembrane region" description="Helical" evidence="1">
    <location>
        <begin position="75"/>
        <end position="99"/>
    </location>
</feature>
<reference evidence="3" key="1">
    <citation type="submission" date="2018-12" db="EMBL/GenBank/DDBJ databases">
        <title>Dusodibacter welbiota gen. nov., sp. nov., isolated from human faeces and emended description of the Oscillibacter genus.</title>
        <authorList>
            <person name="Le Roy T."/>
            <person name="Van der Smissen P."/>
            <person name="Delzenne N."/>
            <person name="Muccioli G."/>
            <person name="Collet J.F."/>
            <person name="Cani P.D."/>
        </authorList>
    </citation>
    <scope>NUCLEOTIDE SEQUENCE [LARGE SCALE GENOMIC DNA]</scope>
    <source>
        <strain evidence="3">J115</strain>
    </source>
</reference>
<organism evidence="2 3">
    <name type="scientific">Dysosmobacter welbionis</name>
    <dbReference type="NCBI Taxonomy" id="2093857"/>
    <lineage>
        <taxon>Bacteria</taxon>
        <taxon>Bacillati</taxon>
        <taxon>Bacillota</taxon>
        <taxon>Clostridia</taxon>
        <taxon>Eubacteriales</taxon>
        <taxon>Oscillospiraceae</taxon>
        <taxon>Dysosmobacter</taxon>
    </lineage>
</organism>
<sequence length="134" mass="14588">MRIYNKRNFAAGILSLALAVACGVVLAVTGFQTKWLIALVLLLAAGGFDLWWSLSRESRLPRVDERDQAVSRKSAWLAYRIVANGCWIVSLAALVVYGISRIPAALAVTITLDAVTIGAFAALQGAEVYYEKRM</sequence>
<protein>
    <recommendedName>
        <fullName evidence="4">DUF2178 domain-containing protein</fullName>
    </recommendedName>
</protein>
<dbReference type="InterPro" id="IPR019235">
    <property type="entry name" value="DUF2178_TM"/>
</dbReference>
<dbReference type="EMBL" id="CP034413">
    <property type="protein sequence ID" value="QCI60589.1"/>
    <property type="molecule type" value="Genomic_DNA"/>
</dbReference>
<feature type="transmembrane region" description="Helical" evidence="1">
    <location>
        <begin position="37"/>
        <end position="54"/>
    </location>
</feature>
<dbReference type="Pfam" id="PF09946">
    <property type="entry name" value="DUF2178"/>
    <property type="match status" value="1"/>
</dbReference>
<name>A0A4D7AMX7_9FIRM</name>
<dbReference type="RefSeq" id="WP_136891656.1">
    <property type="nucleotide sequence ID" value="NZ_CP034413.3"/>
</dbReference>
<dbReference type="GeneID" id="89522511"/>
<feature type="transmembrane region" description="Helical" evidence="1">
    <location>
        <begin position="105"/>
        <end position="130"/>
    </location>
</feature>
<evidence type="ECO:0000313" key="3">
    <source>
        <dbReference type="Proteomes" id="UP000298642"/>
    </source>
</evidence>
<evidence type="ECO:0000313" key="2">
    <source>
        <dbReference type="EMBL" id="QCI60589.1"/>
    </source>
</evidence>
<keyword evidence="1" id="KW-0472">Membrane</keyword>
<keyword evidence="1" id="KW-0812">Transmembrane</keyword>
<keyword evidence="3" id="KW-1185">Reference proteome</keyword>
<keyword evidence="1" id="KW-1133">Transmembrane helix</keyword>
<dbReference type="Proteomes" id="UP000298642">
    <property type="component" value="Chromosome"/>
</dbReference>
<gene>
    <name evidence="2" type="ORF">EIO64_16410</name>
</gene>
<dbReference type="KEGG" id="obj:EIO64_16410"/>
<proteinExistence type="predicted"/>
<dbReference type="AlphaFoldDB" id="A0A4D7AMX7"/>
<evidence type="ECO:0000256" key="1">
    <source>
        <dbReference type="SAM" id="Phobius"/>
    </source>
</evidence>